<accession>A0A9D4D203</accession>
<dbReference type="Proteomes" id="UP000828390">
    <property type="component" value="Unassembled WGS sequence"/>
</dbReference>
<dbReference type="AlphaFoldDB" id="A0A9D4D203"/>
<protein>
    <submittedName>
        <fullName evidence="1">Uncharacterized protein</fullName>
    </submittedName>
</protein>
<keyword evidence="2" id="KW-1185">Reference proteome</keyword>
<dbReference type="EMBL" id="JAIWYP010000011">
    <property type="protein sequence ID" value="KAH3736461.1"/>
    <property type="molecule type" value="Genomic_DNA"/>
</dbReference>
<evidence type="ECO:0000313" key="1">
    <source>
        <dbReference type="EMBL" id="KAH3736461.1"/>
    </source>
</evidence>
<reference evidence="1" key="2">
    <citation type="submission" date="2020-11" db="EMBL/GenBank/DDBJ databases">
        <authorList>
            <person name="McCartney M.A."/>
            <person name="Auch B."/>
            <person name="Kono T."/>
            <person name="Mallez S."/>
            <person name="Becker A."/>
            <person name="Gohl D.M."/>
            <person name="Silverstein K.A.T."/>
            <person name="Koren S."/>
            <person name="Bechman K.B."/>
            <person name="Herman A."/>
            <person name="Abrahante J.E."/>
            <person name="Garbe J."/>
        </authorList>
    </citation>
    <scope>NUCLEOTIDE SEQUENCE</scope>
    <source>
        <strain evidence="1">Duluth1</strain>
        <tissue evidence="1">Whole animal</tissue>
    </source>
</reference>
<proteinExistence type="predicted"/>
<organism evidence="1 2">
    <name type="scientific">Dreissena polymorpha</name>
    <name type="common">Zebra mussel</name>
    <name type="synonym">Mytilus polymorpha</name>
    <dbReference type="NCBI Taxonomy" id="45954"/>
    <lineage>
        <taxon>Eukaryota</taxon>
        <taxon>Metazoa</taxon>
        <taxon>Spiralia</taxon>
        <taxon>Lophotrochozoa</taxon>
        <taxon>Mollusca</taxon>
        <taxon>Bivalvia</taxon>
        <taxon>Autobranchia</taxon>
        <taxon>Heteroconchia</taxon>
        <taxon>Euheterodonta</taxon>
        <taxon>Imparidentia</taxon>
        <taxon>Neoheterodontei</taxon>
        <taxon>Myida</taxon>
        <taxon>Dreissenoidea</taxon>
        <taxon>Dreissenidae</taxon>
        <taxon>Dreissena</taxon>
    </lineage>
</organism>
<evidence type="ECO:0000313" key="2">
    <source>
        <dbReference type="Proteomes" id="UP000828390"/>
    </source>
</evidence>
<gene>
    <name evidence="1" type="ORF">DPMN_043029</name>
</gene>
<comment type="caution">
    <text evidence="1">The sequence shown here is derived from an EMBL/GenBank/DDBJ whole genome shotgun (WGS) entry which is preliminary data.</text>
</comment>
<name>A0A9D4D203_DREPO</name>
<reference evidence="1" key="1">
    <citation type="journal article" date="2019" name="bioRxiv">
        <title>The Genome of the Zebra Mussel, Dreissena polymorpha: A Resource for Invasive Species Research.</title>
        <authorList>
            <person name="McCartney M.A."/>
            <person name="Auch B."/>
            <person name="Kono T."/>
            <person name="Mallez S."/>
            <person name="Zhang Y."/>
            <person name="Obille A."/>
            <person name="Becker A."/>
            <person name="Abrahante J.E."/>
            <person name="Garbe J."/>
            <person name="Badalamenti J.P."/>
            <person name="Herman A."/>
            <person name="Mangelson H."/>
            <person name="Liachko I."/>
            <person name="Sullivan S."/>
            <person name="Sone E.D."/>
            <person name="Koren S."/>
            <person name="Silverstein K.A.T."/>
            <person name="Beckman K.B."/>
            <person name="Gohl D.M."/>
        </authorList>
    </citation>
    <scope>NUCLEOTIDE SEQUENCE</scope>
    <source>
        <strain evidence="1">Duluth1</strain>
        <tissue evidence="1">Whole animal</tissue>
    </source>
</reference>
<sequence length="68" mass="7626">MADACEMMLLAVLSPELRCQWGLSHTDIVFIGMGTMSPFWRILADIYGRRNVSAFVRVHSNRALGKQG</sequence>